<organism evidence="3 4">
    <name type="scientific">Clostridium fallax</name>
    <dbReference type="NCBI Taxonomy" id="1533"/>
    <lineage>
        <taxon>Bacteria</taxon>
        <taxon>Bacillati</taxon>
        <taxon>Bacillota</taxon>
        <taxon>Clostridia</taxon>
        <taxon>Eubacteriales</taxon>
        <taxon>Clostridiaceae</taxon>
        <taxon>Clostridium</taxon>
    </lineage>
</organism>
<dbReference type="PANTHER" id="PTHR41773">
    <property type="entry name" value="GTP PYROPHOSPHATASE-RELATED"/>
    <property type="match status" value="1"/>
</dbReference>
<accession>A0A1M4W8P4</accession>
<dbReference type="GO" id="GO:0015970">
    <property type="term" value="P:guanosine tetraphosphate biosynthetic process"/>
    <property type="evidence" value="ECO:0007669"/>
    <property type="project" value="UniProtKB-UniPathway"/>
</dbReference>
<dbReference type="SMART" id="SM00954">
    <property type="entry name" value="RelA_SpoT"/>
    <property type="match status" value="1"/>
</dbReference>
<keyword evidence="4" id="KW-1185">Reference proteome</keyword>
<dbReference type="InterPro" id="IPR043519">
    <property type="entry name" value="NT_sf"/>
</dbReference>
<name>A0A1M4W8P4_9CLOT</name>
<protein>
    <recommendedName>
        <fullName evidence="2">RelA/SpoT domain-containing protein</fullName>
    </recommendedName>
</protein>
<evidence type="ECO:0000313" key="4">
    <source>
        <dbReference type="Proteomes" id="UP000184035"/>
    </source>
</evidence>
<dbReference type="AlphaFoldDB" id="A0A1M4W8P4"/>
<feature type="domain" description="RelA/SpoT" evidence="2">
    <location>
        <begin position="50"/>
        <end position="186"/>
    </location>
</feature>
<dbReference type="OrthoDB" id="1694513at2"/>
<sequence>MELKIFEFIDEVVNDLEESNEKFEYIANEIKIYFEEVLSHYGDGYLNINSRVKSTESLKEKILRNNYYKKFSSSKELFYNLSDLIGTRIECRFINDEKKIYHLIKNYFYKTNGDGFYYNPINKKIFLELAGKQPQLQKNGFEIYRIDGVYIDGEERVRFELQIKSLVNVFWGEIEHKIIYKNFNYMLTDNFLKQIMSSLKKNLAMIDNELLIIYEQFNRIDSEKTDIRKELIQGVLAKGIYDLFSERMKTSIGFVIDFKKSCETVMKYIFRSNYVTDVQEYTATLLNTLKRLNELSYDNVDFSQEIIFEREIEFEDDFSKIVGQTLLKSINEDFQWNLFFKILFHIEPGDNVEDFYSFILFFKDLFYTTEGAKSLIKAFGEDKGREISEGLLKELAICFKKVDSIEFIYDNNIESINECIINFINIIVNNVRDYNQWLQVKTIFFKLFRVNILTIFNEKVDKKIIKDLIEEIKYCPINMDIQKEFLNPLDRLDFLCELKDNEIESFFKVL</sequence>
<dbReference type="Proteomes" id="UP000184035">
    <property type="component" value="Unassembled WGS sequence"/>
</dbReference>
<dbReference type="STRING" id="1533.SAMN05443638_11112"/>
<evidence type="ECO:0000313" key="3">
    <source>
        <dbReference type="EMBL" id="SHE77631.1"/>
    </source>
</evidence>
<dbReference type="RefSeq" id="WP_072895452.1">
    <property type="nucleotide sequence ID" value="NZ_FQVM01000011.1"/>
</dbReference>
<dbReference type="Pfam" id="PF04607">
    <property type="entry name" value="RelA_SpoT"/>
    <property type="match status" value="1"/>
</dbReference>
<evidence type="ECO:0000256" key="1">
    <source>
        <dbReference type="ARBA" id="ARBA00004976"/>
    </source>
</evidence>
<dbReference type="PANTHER" id="PTHR41773:SF1">
    <property type="entry name" value="RELA_SPOT DOMAIN-CONTAINING PROTEIN"/>
    <property type="match status" value="1"/>
</dbReference>
<evidence type="ECO:0000259" key="2">
    <source>
        <dbReference type="SMART" id="SM00954"/>
    </source>
</evidence>
<dbReference type="Gene3D" id="3.30.460.10">
    <property type="entry name" value="Beta Polymerase, domain 2"/>
    <property type="match status" value="1"/>
</dbReference>
<dbReference type="UniPathway" id="UPA00908">
    <property type="reaction ID" value="UER00884"/>
</dbReference>
<dbReference type="EMBL" id="FQVM01000011">
    <property type="protein sequence ID" value="SHE77631.1"/>
    <property type="molecule type" value="Genomic_DNA"/>
</dbReference>
<proteinExistence type="predicted"/>
<dbReference type="SUPFAM" id="SSF81301">
    <property type="entry name" value="Nucleotidyltransferase"/>
    <property type="match status" value="1"/>
</dbReference>
<reference evidence="3 4" key="1">
    <citation type="submission" date="2016-11" db="EMBL/GenBank/DDBJ databases">
        <authorList>
            <person name="Jaros S."/>
            <person name="Januszkiewicz K."/>
            <person name="Wedrychowicz H."/>
        </authorList>
    </citation>
    <scope>NUCLEOTIDE SEQUENCE [LARGE SCALE GENOMIC DNA]</scope>
    <source>
        <strain evidence="3 4">DSM 2631</strain>
    </source>
</reference>
<comment type="pathway">
    <text evidence="1">Purine metabolism; ppGpp biosynthesis; ppGpp from GTP: step 1/2.</text>
</comment>
<dbReference type="InterPro" id="IPR007685">
    <property type="entry name" value="RelA_SpoT"/>
</dbReference>
<gene>
    <name evidence="3" type="ORF">SAMN05443638_11112</name>
</gene>